<evidence type="ECO:0000313" key="2">
    <source>
        <dbReference type="EMBL" id="CAI9115209.1"/>
    </source>
</evidence>
<dbReference type="AlphaFoldDB" id="A0AAV1E4U7"/>
<keyword evidence="3" id="KW-1185">Reference proteome</keyword>
<reference evidence="2" key="1">
    <citation type="submission" date="2023-03" db="EMBL/GenBank/DDBJ databases">
        <authorList>
            <person name="Julca I."/>
        </authorList>
    </citation>
    <scope>NUCLEOTIDE SEQUENCE</scope>
</reference>
<evidence type="ECO:0000259" key="1">
    <source>
        <dbReference type="Pfam" id="PF24162"/>
    </source>
</evidence>
<accession>A0AAV1E4U7</accession>
<dbReference type="PROSITE" id="PS51257">
    <property type="entry name" value="PROKAR_LIPOPROTEIN"/>
    <property type="match status" value="1"/>
</dbReference>
<name>A0AAV1E4U7_OLDCO</name>
<dbReference type="Proteomes" id="UP001161247">
    <property type="component" value="Chromosome 8"/>
</dbReference>
<gene>
    <name evidence="2" type="ORF">OLC1_LOCUS21780</name>
</gene>
<organism evidence="2 3">
    <name type="scientific">Oldenlandia corymbosa var. corymbosa</name>
    <dbReference type="NCBI Taxonomy" id="529605"/>
    <lineage>
        <taxon>Eukaryota</taxon>
        <taxon>Viridiplantae</taxon>
        <taxon>Streptophyta</taxon>
        <taxon>Embryophyta</taxon>
        <taxon>Tracheophyta</taxon>
        <taxon>Spermatophyta</taxon>
        <taxon>Magnoliopsida</taxon>
        <taxon>eudicotyledons</taxon>
        <taxon>Gunneridae</taxon>
        <taxon>Pentapetalae</taxon>
        <taxon>asterids</taxon>
        <taxon>lamiids</taxon>
        <taxon>Gentianales</taxon>
        <taxon>Rubiaceae</taxon>
        <taxon>Rubioideae</taxon>
        <taxon>Spermacoceae</taxon>
        <taxon>Hedyotis-Oldenlandia complex</taxon>
        <taxon>Oldenlandia</taxon>
    </lineage>
</organism>
<protein>
    <submittedName>
        <fullName evidence="2">OLC1v1016049C1</fullName>
    </submittedName>
</protein>
<dbReference type="EMBL" id="OX459125">
    <property type="protein sequence ID" value="CAI9115209.1"/>
    <property type="molecule type" value="Genomic_DNA"/>
</dbReference>
<dbReference type="Pfam" id="PF24162">
    <property type="entry name" value="RUS6_N"/>
    <property type="match status" value="1"/>
</dbReference>
<proteinExistence type="predicted"/>
<sequence length="200" mass="22111">MTDRRWPPMTKPLPLMTSTGLSCPVRSFWPRKLSVPGSVVAEDGCWCFGAEASASVLLQTVTTATFSQDARLLLWGTLQISANLALTPSIANSPPSLPMPPPIERDRFSGDVVPSFGLVEDQFVNSSLKIICREEMDSRRREYFADVGTIADEGSIPLLCSVRESIPVDEGRILSFIEEIWESETPIPRIHCPFKSSNQI</sequence>
<feature type="domain" description="Protein root UVB sensitive 6 N-terminal" evidence="1">
    <location>
        <begin position="67"/>
        <end position="148"/>
    </location>
</feature>
<dbReference type="InterPro" id="IPR057404">
    <property type="entry name" value="RUS6_N"/>
</dbReference>
<evidence type="ECO:0000313" key="3">
    <source>
        <dbReference type="Proteomes" id="UP001161247"/>
    </source>
</evidence>